<gene>
    <name evidence="7" type="ORF">KTA_02750</name>
</gene>
<feature type="transmembrane region" description="Helical" evidence="5">
    <location>
        <begin position="358"/>
        <end position="382"/>
    </location>
</feature>
<comment type="subcellular location">
    <subcellularLocation>
        <location evidence="5">Cell membrane</location>
        <topology evidence="5">Multi-pass membrane protein</topology>
    </subcellularLocation>
    <subcellularLocation>
        <location evidence="1">Membrane</location>
        <topology evidence="1">Multi-pass membrane protein</topology>
    </subcellularLocation>
</comment>
<feature type="transmembrane region" description="Helical" evidence="5">
    <location>
        <begin position="433"/>
        <end position="455"/>
    </location>
</feature>
<name>A0A455SWX4_9CHLR</name>
<dbReference type="PANTHER" id="PTHR42744">
    <property type="entry name" value="BINDING-PROTEIN-DEPENDENT TRANSPORT SYSTEMS INNER MEMBRANE COMPONENT"/>
    <property type="match status" value="1"/>
</dbReference>
<dbReference type="EMBL" id="AP019377">
    <property type="protein sequence ID" value="BBH92076.1"/>
    <property type="molecule type" value="Genomic_DNA"/>
</dbReference>
<keyword evidence="3 5" id="KW-1133">Transmembrane helix</keyword>
<keyword evidence="5" id="KW-0813">Transport</keyword>
<feature type="domain" description="ABC transmembrane type-1" evidence="6">
    <location>
        <begin position="398"/>
        <end position="584"/>
    </location>
</feature>
<feature type="transmembrane region" description="Helical" evidence="5">
    <location>
        <begin position="73"/>
        <end position="96"/>
    </location>
</feature>
<evidence type="ECO:0000256" key="1">
    <source>
        <dbReference type="ARBA" id="ARBA00004141"/>
    </source>
</evidence>
<evidence type="ECO:0000256" key="2">
    <source>
        <dbReference type="ARBA" id="ARBA00022692"/>
    </source>
</evidence>
<feature type="transmembrane region" description="Helical" evidence="5">
    <location>
        <begin position="108"/>
        <end position="136"/>
    </location>
</feature>
<keyword evidence="4 5" id="KW-0472">Membrane</keyword>
<reference evidence="7" key="1">
    <citation type="submission" date="2018-12" db="EMBL/GenBank/DDBJ databases">
        <title>Novel natural products biosynthetic potential of the class Ktedonobacteria.</title>
        <authorList>
            <person name="Zheng Y."/>
            <person name="Saitou A."/>
            <person name="Wang C.M."/>
            <person name="Toyoda A."/>
            <person name="Minakuchi Y."/>
            <person name="Sekiguchi Y."/>
            <person name="Ueda K."/>
            <person name="Takano H."/>
            <person name="Sakai Y."/>
            <person name="Yokota A."/>
            <person name="Yabe S."/>
        </authorList>
    </citation>
    <scope>NUCLEOTIDE SEQUENCE</scope>
    <source>
        <strain evidence="7">A3-2</strain>
    </source>
</reference>
<evidence type="ECO:0000313" key="7">
    <source>
        <dbReference type="EMBL" id="BBH92076.1"/>
    </source>
</evidence>
<evidence type="ECO:0000256" key="4">
    <source>
        <dbReference type="ARBA" id="ARBA00023136"/>
    </source>
</evidence>
<feature type="transmembrane region" description="Helical" evidence="5">
    <location>
        <begin position="32"/>
        <end position="53"/>
    </location>
</feature>
<evidence type="ECO:0000256" key="3">
    <source>
        <dbReference type="ARBA" id="ARBA00022989"/>
    </source>
</evidence>
<feature type="transmembrane region" description="Helical" evidence="5">
    <location>
        <begin position="507"/>
        <end position="529"/>
    </location>
</feature>
<sequence>MARMLHPLLQPRQSRHALPAPGNHRWLWLRDLILGGSFLLLLCALLVLAASRWAGPLTPQVAISLSPLALPLYAGYSLLRMLLAYGLALLFTLLYGHVAATNRRAERVLIPLLDLLQSIPILSFLPAVVLALVAAFPHSNIGLELASILLIFTSQAWNMTFSFYHSVLTLPRDLIDVCRLLRLRPWQRFLKLELATSVIGLVWNSMMSWAGGWFFLMASEQFSLGERSFRLPGLGSYLQLAADQGDAQALALGLLTLIGLIVLLDVCLWRPLVAWAERFKMEEQAETAPPRSLVLDLLRGSPTARWLWRRLGLPLGEGLAWLLNRLQPLPEERSAHLSSVEQSRGDQLFLWLRRGVGMVFLGLLALLALWIGWQGGLLLAQVPLATWGRLVLAAGATWLRTLAALAIGTLWTVPVGVAIGLSPRWSRRLQPLVQIVASIPATALFPALLALLVALPGSLSLAAILLMLLGTQWYVLFNVIAGAMAIPRDLLEAAALFGVTGWRRWRTLILPALFPFLVTGLLTASGGAWNASIVSELVQFHGQTLHTFGLGAEIAAAAGAGNYPVLLAGTLLMAVVVVLLNRLLWRRLYHLAERRYRLA</sequence>
<dbReference type="GO" id="GO:0055085">
    <property type="term" value="P:transmembrane transport"/>
    <property type="evidence" value="ECO:0007669"/>
    <property type="project" value="InterPro"/>
</dbReference>
<dbReference type="AlphaFoldDB" id="A0A455SWX4"/>
<proteinExistence type="inferred from homology"/>
<evidence type="ECO:0000256" key="5">
    <source>
        <dbReference type="RuleBase" id="RU363032"/>
    </source>
</evidence>
<evidence type="ECO:0000259" key="6">
    <source>
        <dbReference type="PROSITE" id="PS50928"/>
    </source>
</evidence>
<feature type="transmembrane region" description="Helical" evidence="5">
    <location>
        <begin position="148"/>
        <end position="171"/>
    </location>
</feature>
<accession>A0A455SWX4</accession>
<dbReference type="Pfam" id="PF00528">
    <property type="entry name" value="BPD_transp_1"/>
    <property type="match status" value="2"/>
</dbReference>
<protein>
    <submittedName>
        <fullName evidence="7">ABC transporter permease</fullName>
    </submittedName>
</protein>
<comment type="similarity">
    <text evidence="5">Belongs to the binding-protein-dependent transport system permease family.</text>
</comment>
<feature type="transmembrane region" description="Helical" evidence="5">
    <location>
        <begin position="461"/>
        <end position="486"/>
    </location>
</feature>
<feature type="domain" description="ABC transmembrane type-1" evidence="6">
    <location>
        <begin position="74"/>
        <end position="267"/>
    </location>
</feature>
<dbReference type="InterPro" id="IPR035906">
    <property type="entry name" value="MetI-like_sf"/>
</dbReference>
<feature type="transmembrane region" description="Helical" evidence="5">
    <location>
        <begin position="192"/>
        <end position="216"/>
    </location>
</feature>
<keyword evidence="2 5" id="KW-0812">Transmembrane</keyword>
<organism evidence="7">
    <name type="scientific">Thermogemmatispora argillosa</name>
    <dbReference type="NCBI Taxonomy" id="2045280"/>
    <lineage>
        <taxon>Bacteria</taxon>
        <taxon>Bacillati</taxon>
        <taxon>Chloroflexota</taxon>
        <taxon>Ktedonobacteria</taxon>
        <taxon>Thermogemmatisporales</taxon>
        <taxon>Thermogemmatisporaceae</taxon>
        <taxon>Thermogemmatispora</taxon>
    </lineage>
</organism>
<dbReference type="CDD" id="cd06261">
    <property type="entry name" value="TM_PBP2"/>
    <property type="match status" value="2"/>
</dbReference>
<dbReference type="PANTHER" id="PTHR42744:SF1">
    <property type="entry name" value="BINDING-PROTEIN-DEPENDENT TRANSPORT SYSTEMS INNER MEMBRANE COMPONENT"/>
    <property type="match status" value="1"/>
</dbReference>
<dbReference type="GO" id="GO:0005886">
    <property type="term" value="C:plasma membrane"/>
    <property type="evidence" value="ECO:0007669"/>
    <property type="project" value="UniProtKB-SubCell"/>
</dbReference>
<feature type="transmembrane region" description="Helical" evidence="5">
    <location>
        <begin position="565"/>
        <end position="585"/>
    </location>
</feature>
<dbReference type="PROSITE" id="PS50928">
    <property type="entry name" value="ABC_TM1"/>
    <property type="match status" value="2"/>
</dbReference>
<feature type="transmembrane region" description="Helical" evidence="5">
    <location>
        <begin position="249"/>
        <end position="272"/>
    </location>
</feature>
<dbReference type="Gene3D" id="1.10.3720.10">
    <property type="entry name" value="MetI-like"/>
    <property type="match status" value="2"/>
</dbReference>
<dbReference type="SUPFAM" id="SSF161098">
    <property type="entry name" value="MetI-like"/>
    <property type="match status" value="2"/>
</dbReference>
<feature type="transmembrane region" description="Helical" evidence="5">
    <location>
        <begin position="402"/>
        <end position="421"/>
    </location>
</feature>
<dbReference type="InterPro" id="IPR000515">
    <property type="entry name" value="MetI-like"/>
</dbReference>